<comment type="similarity">
    <text evidence="2">Belongs to the purine-cytosine permease (2.A.39) family.</text>
</comment>
<keyword evidence="5" id="KW-0472">Membrane</keyword>
<keyword evidence="8" id="KW-1185">Reference proteome</keyword>
<feature type="compositionally biased region" description="Basic and acidic residues" evidence="6">
    <location>
        <begin position="83"/>
        <end position="96"/>
    </location>
</feature>
<organism evidence="7 8">
    <name type="scientific">Actinokineospora iranica</name>
    <dbReference type="NCBI Taxonomy" id="1271860"/>
    <lineage>
        <taxon>Bacteria</taxon>
        <taxon>Bacillati</taxon>
        <taxon>Actinomycetota</taxon>
        <taxon>Actinomycetes</taxon>
        <taxon>Pseudonocardiales</taxon>
        <taxon>Pseudonocardiaceae</taxon>
        <taxon>Actinokineospora</taxon>
    </lineage>
</organism>
<keyword evidence="3" id="KW-0812">Transmembrane</keyword>
<dbReference type="GO" id="GO:0016020">
    <property type="term" value="C:membrane"/>
    <property type="evidence" value="ECO:0007669"/>
    <property type="project" value="UniProtKB-SubCell"/>
</dbReference>
<keyword evidence="4" id="KW-1133">Transmembrane helix</keyword>
<evidence type="ECO:0000313" key="8">
    <source>
        <dbReference type="Proteomes" id="UP000199501"/>
    </source>
</evidence>
<feature type="compositionally biased region" description="Polar residues" evidence="6">
    <location>
        <begin position="1"/>
        <end position="13"/>
    </location>
</feature>
<evidence type="ECO:0000313" key="7">
    <source>
        <dbReference type="EMBL" id="SDC43179.1"/>
    </source>
</evidence>
<name>A0A1G6LIZ4_9PSEU</name>
<evidence type="ECO:0000256" key="2">
    <source>
        <dbReference type="ARBA" id="ARBA00008974"/>
    </source>
</evidence>
<reference evidence="8" key="1">
    <citation type="submission" date="2016-10" db="EMBL/GenBank/DDBJ databases">
        <authorList>
            <person name="Varghese N."/>
            <person name="Submissions S."/>
        </authorList>
    </citation>
    <scope>NUCLEOTIDE SEQUENCE [LARGE SCALE GENOMIC DNA]</scope>
    <source>
        <strain evidence="8">IBRC-M 10403</strain>
    </source>
</reference>
<evidence type="ECO:0000256" key="3">
    <source>
        <dbReference type="ARBA" id="ARBA00022692"/>
    </source>
</evidence>
<evidence type="ECO:0000256" key="1">
    <source>
        <dbReference type="ARBA" id="ARBA00004141"/>
    </source>
</evidence>
<dbReference type="Proteomes" id="UP000199501">
    <property type="component" value="Unassembled WGS sequence"/>
</dbReference>
<dbReference type="GO" id="GO:0022857">
    <property type="term" value="F:transmembrane transporter activity"/>
    <property type="evidence" value="ECO:0007669"/>
    <property type="project" value="InterPro"/>
</dbReference>
<feature type="region of interest" description="Disordered" evidence="6">
    <location>
        <begin position="1"/>
        <end position="26"/>
    </location>
</feature>
<evidence type="ECO:0000256" key="5">
    <source>
        <dbReference type="ARBA" id="ARBA00023136"/>
    </source>
</evidence>
<dbReference type="STRING" id="1271860.SAMN05216174_10297"/>
<sequence>MAQPAQRTSQTAQPDGRVRYGDAMGNPTPPAAVAGVLVAGYWLVVRTDRDIAHPYRAGGRYWFDACRNHRALAATEVARCCPDRRRPDRSCPDRCCPRGGPRAQGGEARV</sequence>
<dbReference type="EMBL" id="FMZZ01000002">
    <property type="protein sequence ID" value="SDC43179.1"/>
    <property type="molecule type" value="Genomic_DNA"/>
</dbReference>
<proteinExistence type="inferred from homology"/>
<dbReference type="RefSeq" id="WP_139190532.1">
    <property type="nucleotide sequence ID" value="NZ_FMZZ01000002.1"/>
</dbReference>
<feature type="region of interest" description="Disordered" evidence="6">
    <location>
        <begin position="83"/>
        <end position="110"/>
    </location>
</feature>
<gene>
    <name evidence="7" type="ORF">SAMN05216174_10297</name>
</gene>
<dbReference type="InterPro" id="IPR001248">
    <property type="entry name" value="Pur-cyt_permease"/>
</dbReference>
<protein>
    <submittedName>
        <fullName evidence="7">Permease for cytosine/purines, uracil, thiamine, allantoin</fullName>
    </submittedName>
</protein>
<evidence type="ECO:0000256" key="4">
    <source>
        <dbReference type="ARBA" id="ARBA00022989"/>
    </source>
</evidence>
<accession>A0A1G6LIZ4</accession>
<dbReference type="AlphaFoldDB" id="A0A1G6LIZ4"/>
<comment type="subcellular location">
    <subcellularLocation>
        <location evidence="1">Membrane</location>
        <topology evidence="1">Multi-pass membrane protein</topology>
    </subcellularLocation>
</comment>
<evidence type="ECO:0000256" key="6">
    <source>
        <dbReference type="SAM" id="MobiDB-lite"/>
    </source>
</evidence>
<dbReference type="Pfam" id="PF02133">
    <property type="entry name" value="Transp_cyt_pur"/>
    <property type="match status" value="1"/>
</dbReference>